<organism evidence="2 3">
    <name type="scientific">Mesorhizobium hungaricum</name>
    <dbReference type="NCBI Taxonomy" id="1566387"/>
    <lineage>
        <taxon>Bacteria</taxon>
        <taxon>Pseudomonadati</taxon>
        <taxon>Pseudomonadota</taxon>
        <taxon>Alphaproteobacteria</taxon>
        <taxon>Hyphomicrobiales</taxon>
        <taxon>Phyllobacteriaceae</taxon>
        <taxon>Mesorhizobium</taxon>
    </lineage>
</organism>
<evidence type="ECO:0000313" key="2">
    <source>
        <dbReference type="EMBL" id="OCX13709.1"/>
    </source>
</evidence>
<dbReference type="EMBL" id="MDEO01000036">
    <property type="protein sequence ID" value="OCX13709.1"/>
    <property type="molecule type" value="Genomic_DNA"/>
</dbReference>
<dbReference type="AlphaFoldDB" id="A0A1C2DG10"/>
<feature type="region of interest" description="Disordered" evidence="1">
    <location>
        <begin position="48"/>
        <end position="78"/>
    </location>
</feature>
<name>A0A1C2DG10_9HYPH</name>
<evidence type="ECO:0000256" key="1">
    <source>
        <dbReference type="SAM" id="MobiDB-lite"/>
    </source>
</evidence>
<dbReference type="Proteomes" id="UP000094412">
    <property type="component" value="Unassembled WGS sequence"/>
</dbReference>
<comment type="caution">
    <text evidence="2">The sequence shown here is derived from an EMBL/GenBank/DDBJ whole genome shotgun (WGS) entry which is preliminary data.</text>
</comment>
<dbReference type="STRING" id="1566387.QV13_23925"/>
<gene>
    <name evidence="2" type="ORF">QV13_23925</name>
</gene>
<proteinExistence type="predicted"/>
<protein>
    <recommendedName>
        <fullName evidence="4">GcrA cell cycle regulator</fullName>
    </recommendedName>
</protein>
<sequence length="202" mass="21996">MDPSQRDLLLRDGIAAGLSAQKIADRFQNASRSAVIGRAHRLKLKFKSAAFSRPKHPKEVRAPSSKPAESAPRKAPGRKMRLVGGVPQVVIGAGPKAASQYDFKARAEQRAASVGLAAHLVSGEAKRPVDDTSAPVSLRLQLVGLTERTCKWPHGDPMSPDFNFCGNDTFFEGPYCPYHARLAFTPKSERQIAAIRSAERIR</sequence>
<evidence type="ECO:0008006" key="4">
    <source>
        <dbReference type="Google" id="ProtNLM"/>
    </source>
</evidence>
<evidence type="ECO:0000313" key="3">
    <source>
        <dbReference type="Proteomes" id="UP000094412"/>
    </source>
</evidence>
<accession>A0A1C2DG10</accession>
<reference evidence="2 3" key="1">
    <citation type="submission" date="2016-08" db="EMBL/GenBank/DDBJ databases">
        <title>Whole genome sequence of Mesorhizobium sp. strain UASWS1009 isolated from industrial sewage.</title>
        <authorList>
            <person name="Crovadore J."/>
            <person name="Calmin G."/>
            <person name="Chablais R."/>
            <person name="Cochard B."/>
            <person name="Lefort F."/>
        </authorList>
    </citation>
    <scope>NUCLEOTIDE SEQUENCE [LARGE SCALE GENOMIC DNA]</scope>
    <source>
        <strain evidence="2 3">UASWS1009</strain>
    </source>
</reference>
<keyword evidence="3" id="KW-1185">Reference proteome</keyword>
<dbReference type="Pfam" id="PF07750">
    <property type="entry name" value="GcrA"/>
    <property type="match status" value="1"/>
</dbReference>
<dbReference type="InterPro" id="IPR011681">
    <property type="entry name" value="GcrA"/>
</dbReference>